<evidence type="ECO:0000313" key="1">
    <source>
        <dbReference type="EMBL" id="DAF85407.1"/>
    </source>
</evidence>
<reference evidence="1" key="1">
    <citation type="journal article" date="2021" name="Proc. Natl. Acad. Sci. U.S.A.">
        <title>A Catalog of Tens of Thousands of Viruses from Human Metagenomes Reveals Hidden Associations with Chronic Diseases.</title>
        <authorList>
            <person name="Tisza M.J."/>
            <person name="Buck C.B."/>
        </authorList>
    </citation>
    <scope>NUCLEOTIDE SEQUENCE</scope>
    <source>
        <strain evidence="1">Ctzm5103</strain>
    </source>
</reference>
<protein>
    <submittedName>
        <fullName evidence="1">Uncharacterized protein</fullName>
    </submittedName>
</protein>
<accession>A0A8S5TTB8</accession>
<name>A0A8S5TTB8_9CAUD</name>
<organism evidence="1">
    <name type="scientific">Siphoviridae sp. ctzm5103</name>
    <dbReference type="NCBI Taxonomy" id="2825750"/>
    <lineage>
        <taxon>Viruses</taxon>
        <taxon>Duplodnaviria</taxon>
        <taxon>Heunggongvirae</taxon>
        <taxon>Uroviricota</taxon>
        <taxon>Caudoviricetes</taxon>
    </lineage>
</organism>
<dbReference type="EMBL" id="BK015926">
    <property type="protein sequence ID" value="DAF85407.1"/>
    <property type="molecule type" value="Genomic_DNA"/>
</dbReference>
<proteinExistence type="predicted"/>
<sequence length="117" mass="13057">MSVAWDTTNLPLNKLYGAQLGYEDNAIKTQFDSGRVIAMQKNSKNKRKYAVSYAATKAQKIIFFNWYENDLGGNAGTFTAPSLRGDGSTQEYMFVGTPTAPEKKAGIFEINMQWVEV</sequence>